<feature type="signal peptide" evidence="1">
    <location>
        <begin position="1"/>
        <end position="19"/>
    </location>
</feature>
<organism evidence="2 3">
    <name type="scientific">Hyaloscypha variabilis (strain UAMH 11265 / GT02V1 / F)</name>
    <name type="common">Meliniomyces variabilis</name>
    <dbReference type="NCBI Taxonomy" id="1149755"/>
    <lineage>
        <taxon>Eukaryota</taxon>
        <taxon>Fungi</taxon>
        <taxon>Dikarya</taxon>
        <taxon>Ascomycota</taxon>
        <taxon>Pezizomycotina</taxon>
        <taxon>Leotiomycetes</taxon>
        <taxon>Helotiales</taxon>
        <taxon>Hyaloscyphaceae</taxon>
        <taxon>Hyaloscypha</taxon>
        <taxon>Hyaloscypha variabilis</taxon>
    </lineage>
</organism>
<sequence length="278" mass="31205">MMALLALTIFLAVSSVVTALPADGHIITSRSVPACSTFGANPDNKPCFGPYINGEARNSLPEWSEPVQGGWSGGNMTEFCIRDGPVPNPSDIQKLCSKINDSHIIARTKLKKDNEKHGNCFCKSFHQSTAWFEVCNCDACDRLEILSGLKDMCKASTELCSSKGYSSGFLRLDEKNGLLVQYNVNPKNAKSGKLDRDPILIAPKLTKSTCNSNDEFKKHQDYTGPVVNCWRSWKTFWTARKCHDNSKDTPLLRSPDYWHNKYLQKWSHDIHLLFDKPE</sequence>
<reference evidence="2 3" key="1">
    <citation type="submission" date="2016-04" db="EMBL/GenBank/DDBJ databases">
        <title>A degradative enzymes factory behind the ericoid mycorrhizal symbiosis.</title>
        <authorList>
            <consortium name="DOE Joint Genome Institute"/>
            <person name="Martino E."/>
            <person name="Morin E."/>
            <person name="Grelet G."/>
            <person name="Kuo A."/>
            <person name="Kohler A."/>
            <person name="Daghino S."/>
            <person name="Barry K."/>
            <person name="Choi C."/>
            <person name="Cichocki N."/>
            <person name="Clum A."/>
            <person name="Copeland A."/>
            <person name="Hainaut M."/>
            <person name="Haridas S."/>
            <person name="Labutti K."/>
            <person name="Lindquist E."/>
            <person name="Lipzen A."/>
            <person name="Khouja H.-R."/>
            <person name="Murat C."/>
            <person name="Ohm R."/>
            <person name="Olson A."/>
            <person name="Spatafora J."/>
            <person name="Veneault-Fourrey C."/>
            <person name="Henrissat B."/>
            <person name="Grigoriev I."/>
            <person name="Martin F."/>
            <person name="Perotto S."/>
        </authorList>
    </citation>
    <scope>NUCLEOTIDE SEQUENCE [LARGE SCALE GENOMIC DNA]</scope>
    <source>
        <strain evidence="2 3">F</strain>
    </source>
</reference>
<accession>A0A2J6QV57</accession>
<keyword evidence="3" id="KW-1185">Reference proteome</keyword>
<evidence type="ECO:0000313" key="3">
    <source>
        <dbReference type="Proteomes" id="UP000235786"/>
    </source>
</evidence>
<dbReference type="OrthoDB" id="3549461at2759"/>
<keyword evidence="1" id="KW-0732">Signal</keyword>
<feature type="chain" id="PRO_5014420419" description="Cyanovirin-N domain-containing protein" evidence="1">
    <location>
        <begin position="20"/>
        <end position="278"/>
    </location>
</feature>
<dbReference type="AlphaFoldDB" id="A0A2J6QV57"/>
<protein>
    <recommendedName>
        <fullName evidence="4">Cyanovirin-N domain-containing protein</fullName>
    </recommendedName>
</protein>
<evidence type="ECO:0008006" key="4">
    <source>
        <dbReference type="Google" id="ProtNLM"/>
    </source>
</evidence>
<evidence type="ECO:0000256" key="1">
    <source>
        <dbReference type="SAM" id="SignalP"/>
    </source>
</evidence>
<dbReference type="EMBL" id="KZ613969">
    <property type="protein sequence ID" value="PMD30146.1"/>
    <property type="molecule type" value="Genomic_DNA"/>
</dbReference>
<proteinExistence type="predicted"/>
<name>A0A2J6QV57_HYAVF</name>
<dbReference type="Proteomes" id="UP000235786">
    <property type="component" value="Unassembled WGS sequence"/>
</dbReference>
<evidence type="ECO:0000313" key="2">
    <source>
        <dbReference type="EMBL" id="PMD30146.1"/>
    </source>
</evidence>
<gene>
    <name evidence="2" type="ORF">L207DRAFT_538322</name>
</gene>